<dbReference type="InterPro" id="IPR013103">
    <property type="entry name" value="RVT_2"/>
</dbReference>
<protein>
    <submittedName>
        <fullName evidence="3">Retrovirus-related Pol polyprotein from transposon RE2</fullName>
    </submittedName>
</protein>
<evidence type="ECO:0000259" key="2">
    <source>
        <dbReference type="Pfam" id="PF07727"/>
    </source>
</evidence>
<dbReference type="CDD" id="cd09272">
    <property type="entry name" value="RNase_HI_RT_Ty1"/>
    <property type="match status" value="1"/>
</dbReference>
<organism evidence="3 4">
    <name type="scientific">Vitis vinifera</name>
    <name type="common">Grape</name>
    <dbReference type="NCBI Taxonomy" id="29760"/>
    <lineage>
        <taxon>Eukaryota</taxon>
        <taxon>Viridiplantae</taxon>
        <taxon>Streptophyta</taxon>
        <taxon>Embryophyta</taxon>
        <taxon>Tracheophyta</taxon>
        <taxon>Spermatophyta</taxon>
        <taxon>Magnoliopsida</taxon>
        <taxon>eudicotyledons</taxon>
        <taxon>Gunneridae</taxon>
        <taxon>Pentapetalae</taxon>
        <taxon>rosids</taxon>
        <taxon>Vitales</taxon>
        <taxon>Vitaceae</taxon>
        <taxon>Viteae</taxon>
        <taxon>Vitis</taxon>
    </lineage>
</organism>
<dbReference type="EMBL" id="QGNW01000188">
    <property type="protein sequence ID" value="RVW86956.1"/>
    <property type="molecule type" value="Genomic_DNA"/>
</dbReference>
<feature type="region of interest" description="Disordered" evidence="1">
    <location>
        <begin position="1"/>
        <end position="27"/>
    </location>
</feature>
<dbReference type="PANTHER" id="PTHR37610:SF101">
    <property type="entry name" value="(RAPE) HYPOTHETICAL PROTEIN"/>
    <property type="match status" value="1"/>
</dbReference>
<feature type="region of interest" description="Disordered" evidence="1">
    <location>
        <begin position="164"/>
        <end position="191"/>
    </location>
</feature>
<name>A0A438HR67_VITVI</name>
<dbReference type="Pfam" id="PF07727">
    <property type="entry name" value="RVT_2"/>
    <property type="match status" value="1"/>
</dbReference>
<feature type="compositionally biased region" description="Basic and acidic residues" evidence="1">
    <location>
        <begin position="1"/>
        <end position="19"/>
    </location>
</feature>
<sequence>MAGDGKKEDDGGSNSDRKMLTPYALTSNDNPGFVDGFIKQSDNDSPELEDWWTINSMLVSWVFNTIEPTLRSTISYMENVKEVWEEIKQRFSIGNGPRVQQLKSDLVNCKQEGQDTVLEKKREEERVHQFLMGLDEDGYGTEERGSPMSFAVQAGEWWGDRPRTTIGGRSGGRGRGVQQDTGGGRGRGGTVRANAVQTSGIDGGRSVVIDSDRIGIRASHHMTDTYECLNDLRDIMPCLVGLPNGAETKALEEGTDRNLRMLIGAGEQRERLYFFKGVAPIRAYKTTSIASYELWHRRMGHPSSRVVDLIYEVDSVGRNDGVKNKVPASCGDIYFLTIVDDCSRAVWICLLNRKYEAHLPIEFWGECVLTAGYLINRTPSVLLDGGDTDVSRPMVSEEQFGKGKRVKQPSVRLKDYVTHTIRVSLSASSSFQSKSSAVTTGCEPSTYAEAIKDECWREVMRKEIQSLEDNETWTIGDLLPRKKAIGSKWVYKIKYNYEGSIKRCKVRLVILGNKQVEGIYYNETFAPTTKMVTVRTFLAVAAAKGWELHQMDVHNAFLHGELDEEVCMQMPPGFASPTPVARNSDGIFLCQRKYTLDIIFEAGLLGAKPVGTPLEQNHKLALVANSDLCDPRKYRRLVILQSLGRPRSNIRCLALRLKQNIGPWQPQLMTLHIAANPVFHERTKHIEVDCHFLRDEIQNGAIHTKYVHTSMQLADIFTKAMGKRQFDFLLRKLGIRNPHAPT</sequence>
<dbReference type="Proteomes" id="UP000288805">
    <property type="component" value="Unassembled WGS sequence"/>
</dbReference>
<reference evidence="3 4" key="1">
    <citation type="journal article" date="2018" name="PLoS Genet.">
        <title>Population sequencing reveals clonal diversity and ancestral inbreeding in the grapevine cultivar Chardonnay.</title>
        <authorList>
            <person name="Roach M.J."/>
            <person name="Johnson D.L."/>
            <person name="Bohlmann J."/>
            <person name="van Vuuren H.J."/>
            <person name="Jones S.J."/>
            <person name="Pretorius I.S."/>
            <person name="Schmidt S.A."/>
            <person name="Borneman A.R."/>
        </authorList>
    </citation>
    <scope>NUCLEOTIDE SEQUENCE [LARGE SCALE GENOMIC DNA]</scope>
    <source>
        <strain evidence="4">cv. Chardonnay</strain>
        <tissue evidence="3">Leaf</tissue>
    </source>
</reference>
<feature type="compositionally biased region" description="Gly residues" evidence="1">
    <location>
        <begin position="168"/>
        <end position="189"/>
    </location>
</feature>
<comment type="caution">
    <text evidence="3">The sequence shown here is derived from an EMBL/GenBank/DDBJ whole genome shotgun (WGS) entry which is preliminary data.</text>
</comment>
<evidence type="ECO:0000313" key="4">
    <source>
        <dbReference type="Proteomes" id="UP000288805"/>
    </source>
</evidence>
<evidence type="ECO:0000256" key="1">
    <source>
        <dbReference type="SAM" id="MobiDB-lite"/>
    </source>
</evidence>
<gene>
    <name evidence="3" type="primary">RE2_744</name>
    <name evidence="3" type="ORF">CK203_043539</name>
</gene>
<proteinExistence type="predicted"/>
<evidence type="ECO:0000313" key="3">
    <source>
        <dbReference type="EMBL" id="RVW86956.1"/>
    </source>
</evidence>
<dbReference type="AlphaFoldDB" id="A0A438HR67"/>
<dbReference type="PANTHER" id="PTHR37610">
    <property type="entry name" value="CCHC-TYPE DOMAIN-CONTAINING PROTEIN"/>
    <property type="match status" value="1"/>
</dbReference>
<feature type="domain" description="Reverse transcriptase Ty1/copia-type" evidence="2">
    <location>
        <begin position="470"/>
        <end position="575"/>
    </location>
</feature>
<accession>A0A438HR67</accession>